<dbReference type="RefSeq" id="WP_345726663.1">
    <property type="nucleotide sequence ID" value="NZ_BAAAYN010000005.1"/>
</dbReference>
<proteinExistence type="predicted"/>
<dbReference type="PANTHER" id="PTHR48228">
    <property type="entry name" value="SUCCINYL-COA--D-CITRAMALATE COA-TRANSFERASE"/>
    <property type="match status" value="1"/>
</dbReference>
<dbReference type="Gene3D" id="3.40.50.10540">
    <property type="entry name" value="Crotonobetainyl-coa:carnitine coa-transferase, domain 1"/>
    <property type="match status" value="1"/>
</dbReference>
<protein>
    <submittedName>
        <fullName evidence="1">Alpha-methylacyl-CoA racemase</fullName>
    </submittedName>
</protein>
<organism evidence="1 2">
    <name type="scientific">Cryptosporangium minutisporangium</name>
    <dbReference type="NCBI Taxonomy" id="113569"/>
    <lineage>
        <taxon>Bacteria</taxon>
        <taxon>Bacillati</taxon>
        <taxon>Actinomycetota</taxon>
        <taxon>Actinomycetes</taxon>
        <taxon>Cryptosporangiales</taxon>
        <taxon>Cryptosporangiaceae</taxon>
        <taxon>Cryptosporangium</taxon>
    </lineage>
</organism>
<dbReference type="InterPro" id="IPR003673">
    <property type="entry name" value="CoA-Trfase_fam_III"/>
</dbReference>
<dbReference type="Gene3D" id="3.30.1540.10">
    <property type="entry name" value="formyl-coa transferase, domain 3"/>
    <property type="match status" value="1"/>
</dbReference>
<accession>A0ABP6SR18</accession>
<dbReference type="Proteomes" id="UP001501676">
    <property type="component" value="Unassembled WGS sequence"/>
</dbReference>
<name>A0ABP6SR18_9ACTN</name>
<dbReference type="InterPro" id="IPR050509">
    <property type="entry name" value="CoA-transferase_III"/>
</dbReference>
<dbReference type="SUPFAM" id="SSF89796">
    <property type="entry name" value="CoA-transferase family III (CaiB/BaiF)"/>
    <property type="match status" value="1"/>
</dbReference>
<comment type="caution">
    <text evidence="1">The sequence shown here is derived from an EMBL/GenBank/DDBJ whole genome shotgun (WGS) entry which is preliminary data.</text>
</comment>
<dbReference type="InterPro" id="IPR023606">
    <property type="entry name" value="CoA-Trfase_III_dom_1_sf"/>
</dbReference>
<evidence type="ECO:0000313" key="2">
    <source>
        <dbReference type="Proteomes" id="UP001501676"/>
    </source>
</evidence>
<dbReference type="Pfam" id="PF02515">
    <property type="entry name" value="CoA_transf_3"/>
    <property type="match status" value="1"/>
</dbReference>
<dbReference type="EMBL" id="BAAAYN010000005">
    <property type="protein sequence ID" value="GAA3383373.1"/>
    <property type="molecule type" value="Genomic_DNA"/>
</dbReference>
<gene>
    <name evidence="1" type="primary">mcr</name>
    <name evidence="1" type="ORF">GCM10020369_09010</name>
</gene>
<keyword evidence="2" id="KW-1185">Reference proteome</keyword>
<reference evidence="2" key="1">
    <citation type="journal article" date="2019" name="Int. J. Syst. Evol. Microbiol.">
        <title>The Global Catalogue of Microorganisms (GCM) 10K type strain sequencing project: providing services to taxonomists for standard genome sequencing and annotation.</title>
        <authorList>
            <consortium name="The Broad Institute Genomics Platform"/>
            <consortium name="The Broad Institute Genome Sequencing Center for Infectious Disease"/>
            <person name="Wu L."/>
            <person name="Ma J."/>
        </authorList>
    </citation>
    <scope>NUCLEOTIDE SEQUENCE [LARGE SCALE GENOMIC DNA]</scope>
    <source>
        <strain evidence="2">JCM 9458</strain>
    </source>
</reference>
<dbReference type="InterPro" id="IPR044855">
    <property type="entry name" value="CoA-Trfase_III_dom3_sf"/>
</dbReference>
<evidence type="ECO:0000313" key="1">
    <source>
        <dbReference type="EMBL" id="GAA3383373.1"/>
    </source>
</evidence>
<sequence>MSANENRTSLAGPLDGVRVIELAGQGPGPYACMLLAGLGADVIRVDRLSAARPTHPETDIHARGRRSIALDLKQPRAVEIVLDLIEGADVLIEGYRPGVTERLGLGPAECLRRNPRLVYGRMTGWGQDGPLAQAAGHDINYLALTGALHAVGEQDGSPVPPLNLVADYGGGGAMLALGVLAALLDASSSGQGQVVDAAMVDGVATMMAPFYALAARGAWVDERGSNILDGAAPFYGVYRTSDDRFVAVGAIEPQFYARLLAGLGLDPAELPPQLDRAGWPAVKARVAEIFATRSRDEWTAVFDGEDACVTPVLSLREAVATPLARARGMFPLVDGVPSAAPAPRFSRCAPAAPGRVEASGASTDAVLRSLGLEESDVAKLRETGVAG</sequence>
<dbReference type="PANTHER" id="PTHR48228:SF5">
    <property type="entry name" value="ALPHA-METHYLACYL-COA RACEMASE"/>
    <property type="match status" value="1"/>
</dbReference>